<keyword evidence="5 7" id="KW-0418">Kinase</keyword>
<keyword evidence="1 7" id="KW-0723">Serine/threonine-protein kinase</keyword>
<evidence type="ECO:0000313" key="11">
    <source>
        <dbReference type="EMBL" id="SED88065.1"/>
    </source>
</evidence>
<evidence type="ECO:0000256" key="7">
    <source>
        <dbReference type="PIRNR" id="PIRNR000574"/>
    </source>
</evidence>
<keyword evidence="2 7" id="KW-0808">Transferase</keyword>
<dbReference type="PANTHER" id="PTHR43289:SF6">
    <property type="entry name" value="SERINE_THREONINE-PROTEIN KINASE NEKL-3"/>
    <property type="match status" value="1"/>
</dbReference>
<dbReference type="PROSITE" id="PS00108">
    <property type="entry name" value="PROTEIN_KINASE_ST"/>
    <property type="match status" value="1"/>
</dbReference>
<dbReference type="CDD" id="cd14014">
    <property type="entry name" value="STKc_PknB_like"/>
    <property type="match status" value="1"/>
</dbReference>
<feature type="domain" description="Protein kinase" evidence="10">
    <location>
        <begin position="26"/>
        <end position="283"/>
    </location>
</feature>
<feature type="binding site" evidence="8">
    <location>
        <position position="55"/>
    </location>
    <ligand>
        <name>ATP</name>
        <dbReference type="ChEBI" id="CHEBI:30616"/>
    </ligand>
</feature>
<dbReference type="GO" id="GO:0106310">
    <property type="term" value="F:protein serine kinase activity"/>
    <property type="evidence" value="ECO:0007669"/>
    <property type="project" value="UniProtKB-UniRule"/>
</dbReference>
<dbReference type="Proteomes" id="UP000183407">
    <property type="component" value="Unassembled WGS sequence"/>
</dbReference>
<evidence type="ECO:0000256" key="4">
    <source>
        <dbReference type="ARBA" id="ARBA00022741"/>
    </source>
</evidence>
<dbReference type="Pfam" id="PF25873">
    <property type="entry name" value="WHD_MalT"/>
    <property type="match status" value="1"/>
</dbReference>
<dbReference type="PROSITE" id="PS50011">
    <property type="entry name" value="PROTEIN_KINASE_DOM"/>
    <property type="match status" value="1"/>
</dbReference>
<evidence type="ECO:0000256" key="3">
    <source>
        <dbReference type="ARBA" id="ARBA00022737"/>
    </source>
</evidence>
<dbReference type="InterPro" id="IPR056884">
    <property type="entry name" value="NPHP3-like_N"/>
</dbReference>
<comment type="similarity">
    <text evidence="7">Belongs to the protein kinase superfamily.</text>
</comment>
<comment type="catalytic activity">
    <reaction evidence="7">
        <text>L-threonyl-[protein] + ATP = O-phospho-L-threonyl-[protein] + ADP + H(+)</text>
        <dbReference type="Rhea" id="RHEA:46608"/>
        <dbReference type="Rhea" id="RHEA-COMP:11060"/>
        <dbReference type="Rhea" id="RHEA-COMP:11605"/>
        <dbReference type="ChEBI" id="CHEBI:15378"/>
        <dbReference type="ChEBI" id="CHEBI:30013"/>
        <dbReference type="ChEBI" id="CHEBI:30616"/>
        <dbReference type="ChEBI" id="CHEBI:61977"/>
        <dbReference type="ChEBI" id="CHEBI:456216"/>
        <dbReference type="EC" id="2.7.11.1"/>
    </reaction>
</comment>
<protein>
    <recommendedName>
        <fullName evidence="7">Serine/threonine-protein kinase PknK</fullName>
        <ecNumber evidence="7">2.7.11.1</ecNumber>
    </recommendedName>
    <alternativeName>
        <fullName evidence="7">Protein kinase K</fullName>
    </alternativeName>
</protein>
<dbReference type="Gene3D" id="1.25.40.10">
    <property type="entry name" value="Tetratricopeptide repeat domain"/>
    <property type="match status" value="1"/>
</dbReference>
<dbReference type="AlphaFoldDB" id="A0A1H5EAD2"/>
<evidence type="ECO:0000256" key="8">
    <source>
        <dbReference type="PROSITE-ProRule" id="PRU10141"/>
    </source>
</evidence>
<keyword evidence="3" id="KW-0677">Repeat</keyword>
<accession>A0A1H5EAD2</accession>
<dbReference type="InterPro" id="IPR017441">
    <property type="entry name" value="Protein_kinase_ATP_BS"/>
</dbReference>
<evidence type="ECO:0000259" key="10">
    <source>
        <dbReference type="PROSITE" id="PS50011"/>
    </source>
</evidence>
<dbReference type="InterPro" id="IPR008271">
    <property type="entry name" value="Ser/Thr_kinase_AS"/>
</dbReference>
<dbReference type="Gene3D" id="1.10.510.10">
    <property type="entry name" value="Transferase(Phosphotransferase) domain 1"/>
    <property type="match status" value="1"/>
</dbReference>
<evidence type="ECO:0000313" key="12">
    <source>
        <dbReference type="Proteomes" id="UP000183407"/>
    </source>
</evidence>
<gene>
    <name evidence="11" type="ORF">SAMN04490220_5891</name>
</gene>
<dbReference type="PROSITE" id="PS00107">
    <property type="entry name" value="PROTEIN_KINASE_ATP"/>
    <property type="match status" value="1"/>
</dbReference>
<comment type="catalytic activity">
    <reaction evidence="7">
        <text>L-seryl-[protein] + ATP = O-phospho-L-seryl-[protein] + ADP + H(+)</text>
        <dbReference type="Rhea" id="RHEA:17989"/>
        <dbReference type="Rhea" id="RHEA-COMP:9863"/>
        <dbReference type="Rhea" id="RHEA-COMP:11604"/>
        <dbReference type="ChEBI" id="CHEBI:15378"/>
        <dbReference type="ChEBI" id="CHEBI:29999"/>
        <dbReference type="ChEBI" id="CHEBI:30616"/>
        <dbReference type="ChEBI" id="CHEBI:83421"/>
        <dbReference type="ChEBI" id="CHEBI:456216"/>
        <dbReference type="EC" id="2.7.11.1"/>
    </reaction>
</comment>
<evidence type="ECO:0000256" key="5">
    <source>
        <dbReference type="ARBA" id="ARBA00022777"/>
    </source>
</evidence>
<keyword evidence="4 7" id="KW-0547">Nucleotide-binding</keyword>
<dbReference type="Gene3D" id="3.40.50.300">
    <property type="entry name" value="P-loop containing nucleotide triphosphate hydrolases"/>
    <property type="match status" value="1"/>
</dbReference>
<dbReference type="InterPro" id="IPR011009">
    <property type="entry name" value="Kinase-like_dom_sf"/>
</dbReference>
<dbReference type="InterPro" id="IPR000719">
    <property type="entry name" value="Prot_kinase_dom"/>
</dbReference>
<dbReference type="InterPro" id="IPR027417">
    <property type="entry name" value="P-loop_NTPase"/>
</dbReference>
<reference evidence="12" key="1">
    <citation type="submission" date="2016-10" db="EMBL/GenBank/DDBJ databases">
        <authorList>
            <person name="Varghese N."/>
        </authorList>
    </citation>
    <scope>NUCLEOTIDE SEQUENCE [LARGE SCALE GENOMIC DNA]</scope>
    <source>
        <strain evidence="12">DSM 44719</strain>
    </source>
</reference>
<dbReference type="RefSeq" id="WP_073366644.1">
    <property type="nucleotide sequence ID" value="NZ_FNTL01000004.1"/>
</dbReference>
<evidence type="ECO:0000256" key="9">
    <source>
        <dbReference type="SAM" id="MobiDB-lite"/>
    </source>
</evidence>
<sequence>MSEVDPFRTQRGPAPGFPGELHADGFDDAQEIGRGGFGIVYRCVQPSLDRTVAVKVLTSDLDPDNLERFLREQRAMGRLSGHPNIVTILQVGTTGSGHPYLVMQLHSRGSLESLIRSEGPLDWQSVLHLGVKLCGALEVAHRTGIVHRDVKPANVLLTDYGEPQLTDFGIARIPGGFETTVGTVTGSPAFTAPEVLRGDTPEPAADIYSVGATLFCALTGHAAFERRSGERLVAQFLRVSSHPIPDLRGGTIPDQVCAAIEHAMATAAPDRPATAAAFGEELREVQELTGVPVDPLPLPGAAASHPPPTTSGSHTPGVIFYGTAPVTPTGSLTPPPSPATKFRPPESARALVPRERLLDLLRQGGQRRLIVIHAPTGYGKSILAAQWRQALADEGSAVAWLTVDRDDNNVVWFLAHLVEAIERVRPDVTGNLRQQLEEHSGDAQRFVLSALIDRIHESGQRIVIVLDDWHRATSTDTLGVLRTLLIEGCHHLQILVTSRSRTGLPLSRMRMHDELVEIDSNTLRFDTTESQSFLVDVGGLTLTGRDVAALTETTDGWVAGLQLASLSLRGREDSTTLIERLTGRTQAIGEFLAENVLDHLDPSMLDFLLATSICERLCGSLAAALTGDPHGQAMLEKTEEQDLFLRRTDEDGRWFRYHHLFAEFLQHRLERDQPEKITELHGAASAWFAERHFLNEAVDHALAAGDPARAVTLVEDNGMDLIEHARMSTVLGLIDKLPPRLVSTSMRLQLILAWSNNELLRPGPARAALDRIDSLLTLGRIPESAVDDVRAEVGVVNAESLLFTDHVSGIAELVADCLARPENLRPWVVSAAAGIAAFAAVYRFDFDAARSIEHGAGPYHDRAGGPYSVVWGHCITGIAANEQLDLATTEAHFREGLRIAVDAAGPHSHVARLASAVLGELLYERGELPEADRLLEESAALGSTGGVDFMLGPFVIGARIKALTGDREGAAARLDEGTTIARTLDLPRLRARIDNERIRLHLHDPLFPIPPAPHLSPTRSQPPDGIAEIVAEFDESTAVMHLLADPTPANTSSACTRAQEAVDRLAGSGRDRSLLTARRLLVGCLAADHRLEEAQTLLATLAAQCAEHRMSRYLVDAGPPITSIIDALVERHRQNRWPAQWPAVPRDFLTALPTTTSA</sequence>
<dbReference type="Pfam" id="PF00069">
    <property type="entry name" value="Pkinase"/>
    <property type="match status" value="1"/>
</dbReference>
<dbReference type="OrthoDB" id="136365at2"/>
<feature type="region of interest" description="Disordered" evidence="9">
    <location>
        <begin position="327"/>
        <end position="348"/>
    </location>
</feature>
<dbReference type="SUPFAM" id="SSF52540">
    <property type="entry name" value="P-loop containing nucleoside triphosphate hydrolases"/>
    <property type="match status" value="1"/>
</dbReference>
<evidence type="ECO:0000256" key="6">
    <source>
        <dbReference type="ARBA" id="ARBA00022840"/>
    </source>
</evidence>
<name>A0A1H5EAD2_RHOJO</name>
<dbReference type="PANTHER" id="PTHR43289">
    <property type="entry name" value="MITOGEN-ACTIVATED PROTEIN KINASE KINASE KINASE 20-RELATED"/>
    <property type="match status" value="1"/>
</dbReference>
<dbReference type="EC" id="2.7.11.1" evidence="7"/>
<dbReference type="PIRSF" id="PIRSF000574">
    <property type="entry name" value="Ser/Thr_PK_PknK_prd"/>
    <property type="match status" value="1"/>
</dbReference>
<organism evidence="11 12">
    <name type="scientific">Rhodococcus jostii</name>
    <dbReference type="NCBI Taxonomy" id="132919"/>
    <lineage>
        <taxon>Bacteria</taxon>
        <taxon>Bacillati</taxon>
        <taxon>Actinomycetota</taxon>
        <taxon>Actinomycetes</taxon>
        <taxon>Mycobacteriales</taxon>
        <taxon>Nocardiaceae</taxon>
        <taxon>Rhodococcus</taxon>
    </lineage>
</organism>
<dbReference type="InterPro" id="IPR059106">
    <property type="entry name" value="WHD_MalT"/>
</dbReference>
<dbReference type="GO" id="GO:0004674">
    <property type="term" value="F:protein serine/threonine kinase activity"/>
    <property type="evidence" value="ECO:0007669"/>
    <property type="project" value="UniProtKB-UniRule"/>
</dbReference>
<dbReference type="Pfam" id="PF24883">
    <property type="entry name" value="NPHP3_N"/>
    <property type="match status" value="1"/>
</dbReference>
<dbReference type="EMBL" id="FNTL01000004">
    <property type="protein sequence ID" value="SED88065.1"/>
    <property type="molecule type" value="Genomic_DNA"/>
</dbReference>
<dbReference type="InterPro" id="IPR016236">
    <property type="entry name" value="Ser/Thr_kinase_PknK_prd"/>
</dbReference>
<dbReference type="SMART" id="SM00220">
    <property type="entry name" value="S_TKc"/>
    <property type="match status" value="1"/>
</dbReference>
<dbReference type="GO" id="GO:0046872">
    <property type="term" value="F:metal ion binding"/>
    <property type="evidence" value="ECO:0007669"/>
    <property type="project" value="UniProtKB-UniRule"/>
</dbReference>
<dbReference type="SUPFAM" id="SSF56112">
    <property type="entry name" value="Protein kinase-like (PK-like)"/>
    <property type="match status" value="1"/>
</dbReference>
<evidence type="ECO:0000256" key="1">
    <source>
        <dbReference type="ARBA" id="ARBA00022527"/>
    </source>
</evidence>
<dbReference type="InterPro" id="IPR011990">
    <property type="entry name" value="TPR-like_helical_dom_sf"/>
</dbReference>
<keyword evidence="6 7" id="KW-0067">ATP-binding</keyword>
<proteinExistence type="inferred from homology"/>
<dbReference type="GO" id="GO:0005524">
    <property type="term" value="F:ATP binding"/>
    <property type="evidence" value="ECO:0007669"/>
    <property type="project" value="UniProtKB-UniRule"/>
</dbReference>
<evidence type="ECO:0000256" key="2">
    <source>
        <dbReference type="ARBA" id="ARBA00022679"/>
    </source>
</evidence>